<dbReference type="PATRIC" id="fig|1068978.7.peg.3659"/>
<organism evidence="2 3">
    <name type="scientific">Amycolatopsis methanolica 239</name>
    <dbReference type="NCBI Taxonomy" id="1068978"/>
    <lineage>
        <taxon>Bacteria</taxon>
        <taxon>Bacillati</taxon>
        <taxon>Actinomycetota</taxon>
        <taxon>Actinomycetes</taxon>
        <taxon>Pseudonocardiales</taxon>
        <taxon>Pseudonocardiaceae</taxon>
        <taxon>Amycolatopsis</taxon>
        <taxon>Amycolatopsis methanolica group</taxon>
    </lineage>
</organism>
<proteinExistence type="predicted"/>
<evidence type="ECO:0000313" key="2">
    <source>
        <dbReference type="EMBL" id="AIJ23517.1"/>
    </source>
</evidence>
<accession>A0A076N102</accession>
<dbReference type="EMBL" id="CP009110">
    <property type="protein sequence ID" value="AIJ23517.1"/>
    <property type="molecule type" value="Genomic_DNA"/>
</dbReference>
<name>A0A076N102_AMYME</name>
<feature type="compositionally biased region" description="Low complexity" evidence="1">
    <location>
        <begin position="98"/>
        <end position="107"/>
    </location>
</feature>
<sequence>MMATGSANSIRTQPVRAKASHLDSGLPSSTFTATSPAPAFSALAVAPVARPRTSPGMAEPFAPFTPAVSGRPSGPVSTVSTQSGSGWPGSNDDANRTGASAPAGGAATRPVISRATASARMVRTMAGSETRRPGHRQGPRQNLPKPDKDG</sequence>
<feature type="region of interest" description="Disordered" evidence="1">
    <location>
        <begin position="1"/>
        <end position="37"/>
    </location>
</feature>
<keyword evidence="3" id="KW-1185">Reference proteome</keyword>
<feature type="region of interest" description="Disordered" evidence="1">
    <location>
        <begin position="49"/>
        <end position="150"/>
    </location>
</feature>
<dbReference type="KEGG" id="amq:AMETH_3425"/>
<gene>
    <name evidence="2" type="ORF">AMETH_3425</name>
</gene>
<feature type="compositionally biased region" description="Polar residues" evidence="1">
    <location>
        <begin position="1"/>
        <end position="12"/>
    </location>
</feature>
<reference evidence="2 3" key="1">
    <citation type="submission" date="2014-07" db="EMBL/GenBank/DDBJ databases">
        <title>Whole Genome Sequence of the Amycolatopsis methanolica 239.</title>
        <authorList>
            <person name="Tang B."/>
        </authorList>
    </citation>
    <scope>NUCLEOTIDE SEQUENCE [LARGE SCALE GENOMIC DNA]</scope>
    <source>
        <strain evidence="2 3">239</strain>
    </source>
</reference>
<evidence type="ECO:0000256" key="1">
    <source>
        <dbReference type="SAM" id="MobiDB-lite"/>
    </source>
</evidence>
<feature type="compositionally biased region" description="Polar residues" evidence="1">
    <location>
        <begin position="26"/>
        <end position="35"/>
    </location>
</feature>
<dbReference type="STRING" id="1068978.AMETH_3425"/>
<dbReference type="Proteomes" id="UP000062973">
    <property type="component" value="Chromosome"/>
</dbReference>
<feature type="compositionally biased region" description="Polar residues" evidence="1">
    <location>
        <begin position="75"/>
        <end position="85"/>
    </location>
</feature>
<protein>
    <submittedName>
        <fullName evidence="2">Uncharacterized protein</fullName>
    </submittedName>
</protein>
<dbReference type="HOGENOM" id="CLU_1736727_0_0_11"/>
<evidence type="ECO:0000313" key="3">
    <source>
        <dbReference type="Proteomes" id="UP000062973"/>
    </source>
</evidence>
<dbReference type="AlphaFoldDB" id="A0A076N102"/>